<dbReference type="AlphaFoldDB" id="A0A7U8G8I6"/>
<name>A0A7U8G8I6_CAMUP</name>
<proteinExistence type="predicted"/>
<comment type="caution">
    <text evidence="1">The sequence shown here is derived from an EMBL/GenBank/DDBJ whole genome shotgun (WGS) entry which is preliminary data.</text>
</comment>
<gene>
    <name evidence="1" type="ORF">CT510_04855</name>
</gene>
<evidence type="ECO:0000313" key="2">
    <source>
        <dbReference type="Proteomes" id="UP000535305"/>
    </source>
</evidence>
<dbReference type="RefSeq" id="WP_004278220.1">
    <property type="nucleotide sequence ID" value="NZ_CABKPM010000002.1"/>
</dbReference>
<protein>
    <submittedName>
        <fullName evidence="1">Uncharacterized protein</fullName>
    </submittedName>
</protein>
<dbReference type="Proteomes" id="UP000535305">
    <property type="component" value="Unassembled WGS sequence"/>
</dbReference>
<accession>A0A7U8G8I6</accession>
<keyword evidence="2" id="KW-1185">Reference proteome</keyword>
<reference evidence="1 2" key="1">
    <citation type="submission" date="2018-06" db="EMBL/GenBank/DDBJ databases">
        <authorList>
            <consortium name="PulseNet: The National Subtyping Network for Foodborne Disease Surveillance"/>
            <person name="Tarr C.L."/>
            <person name="Trees E."/>
            <person name="Katz L.S."/>
            <person name="Carleton-Romer H.A."/>
            <person name="Stroika S."/>
            <person name="Kucerova Z."/>
            <person name="Roache K.F."/>
            <person name="Sabol A.L."/>
            <person name="Besser J."/>
            <person name="Gerner-Smidt P."/>
        </authorList>
    </citation>
    <scope>NUCLEOTIDE SEQUENCE [LARGE SCALE GENOMIC DNA]</scope>
    <source>
        <strain evidence="1 2">PNUSAC003104</strain>
    </source>
</reference>
<organism evidence="1 2">
    <name type="scientific">Campylobacter upsaliensis</name>
    <dbReference type="NCBI Taxonomy" id="28080"/>
    <lineage>
        <taxon>Bacteria</taxon>
        <taxon>Pseudomonadati</taxon>
        <taxon>Campylobacterota</taxon>
        <taxon>Epsilonproteobacteria</taxon>
        <taxon>Campylobacterales</taxon>
        <taxon>Campylobacteraceae</taxon>
        <taxon>Campylobacter</taxon>
    </lineage>
</organism>
<sequence>MMNGDTATLLTNLALELNMALRRVKSLQAQISEINHFIDENGLRADFLSLAKTNQCLELLENNGIQRRVNV</sequence>
<evidence type="ECO:0000313" key="1">
    <source>
        <dbReference type="EMBL" id="EAJ1621987.1"/>
    </source>
</evidence>
<dbReference type="EMBL" id="AABVLA010000016">
    <property type="protein sequence ID" value="EAJ1621987.1"/>
    <property type="molecule type" value="Genomic_DNA"/>
</dbReference>